<gene>
    <name evidence="12" type="ORF">METZ01_LOCUS77958</name>
</gene>
<dbReference type="InterPro" id="IPR000568">
    <property type="entry name" value="ATP_synth_F0_asu"/>
</dbReference>
<sequence length="267" mass="28527">MENLIHDLLIVKAVNAVLEPVLTPIFGMFGLETPTGSDVIPDYLVMSLLIIGLVGTVGSMLSRNLSAENPGPVQLVFEDGLSALRTLLQDIVGPKGPAYLTLVGTVGLFIALGNLMGLIPGLMAPTSNINVTVGCALTVCVYYHWHGVREQGPIGYLKHFAAPPGAPMWIAPIFFPVEIISHLSRVLSLSVRLFGNVFGEELVIMILFLIVPLVAPLPMMFMGILTGSLQAFIFVMLTMIYLQGAVTIDHDHEDEESANGGAVAAHA</sequence>
<evidence type="ECO:0008006" key="13">
    <source>
        <dbReference type="Google" id="ProtNLM"/>
    </source>
</evidence>
<evidence type="ECO:0000256" key="8">
    <source>
        <dbReference type="ARBA" id="ARBA00023065"/>
    </source>
</evidence>
<dbReference type="PANTHER" id="PTHR42823">
    <property type="entry name" value="ATP SYNTHASE SUBUNIT A, CHLOROPLASTIC"/>
    <property type="match status" value="1"/>
</dbReference>
<dbReference type="PANTHER" id="PTHR42823:SF3">
    <property type="entry name" value="ATP SYNTHASE SUBUNIT A, CHLOROPLASTIC"/>
    <property type="match status" value="1"/>
</dbReference>
<name>A0A381UAW6_9ZZZZ</name>
<keyword evidence="3" id="KW-0813">Transport</keyword>
<dbReference type="InterPro" id="IPR045082">
    <property type="entry name" value="ATP_syn_F0_a_bact/chloroplast"/>
</dbReference>
<evidence type="ECO:0000256" key="3">
    <source>
        <dbReference type="ARBA" id="ARBA00022448"/>
    </source>
</evidence>
<feature type="transmembrane region" description="Helical" evidence="11">
    <location>
        <begin position="221"/>
        <end position="242"/>
    </location>
</feature>
<evidence type="ECO:0000256" key="11">
    <source>
        <dbReference type="SAM" id="Phobius"/>
    </source>
</evidence>
<dbReference type="NCBIfam" id="TIGR01131">
    <property type="entry name" value="ATP_synt_6_or_A"/>
    <property type="match status" value="1"/>
</dbReference>
<dbReference type="AlphaFoldDB" id="A0A381UAW6"/>
<feature type="transmembrane region" description="Helical" evidence="11">
    <location>
        <begin position="128"/>
        <end position="145"/>
    </location>
</feature>
<dbReference type="GO" id="GO:0046933">
    <property type="term" value="F:proton-transporting ATP synthase activity, rotational mechanism"/>
    <property type="evidence" value="ECO:0007669"/>
    <property type="project" value="TreeGrafter"/>
</dbReference>
<dbReference type="CDD" id="cd00310">
    <property type="entry name" value="ATP-synt_Fo_a_6"/>
    <property type="match status" value="1"/>
</dbReference>
<keyword evidence="10" id="KW-0066">ATP synthesis</keyword>
<feature type="transmembrane region" description="Helical" evidence="11">
    <location>
        <begin position="13"/>
        <end position="31"/>
    </location>
</feature>
<dbReference type="Gene3D" id="1.20.120.220">
    <property type="entry name" value="ATP synthase, F0 complex, subunit A"/>
    <property type="match status" value="1"/>
</dbReference>
<dbReference type="PRINTS" id="PR00123">
    <property type="entry name" value="ATPASEA"/>
</dbReference>
<feature type="transmembrane region" description="Helical" evidence="11">
    <location>
        <begin position="98"/>
        <end position="116"/>
    </location>
</feature>
<keyword evidence="9 11" id="KW-0472">Membrane</keyword>
<accession>A0A381UAW6</accession>
<dbReference type="Pfam" id="PF00119">
    <property type="entry name" value="ATP-synt_A"/>
    <property type="match status" value="1"/>
</dbReference>
<organism evidence="12">
    <name type="scientific">marine metagenome</name>
    <dbReference type="NCBI Taxonomy" id="408172"/>
    <lineage>
        <taxon>unclassified sequences</taxon>
        <taxon>metagenomes</taxon>
        <taxon>ecological metagenomes</taxon>
    </lineage>
</organism>
<comment type="similarity">
    <text evidence="2">Belongs to the ATPase A chain family.</text>
</comment>
<dbReference type="PROSITE" id="PS00449">
    <property type="entry name" value="ATPASE_A"/>
    <property type="match status" value="1"/>
</dbReference>
<feature type="transmembrane region" description="Helical" evidence="11">
    <location>
        <begin position="193"/>
        <end position="215"/>
    </location>
</feature>
<keyword evidence="8" id="KW-0406">Ion transport</keyword>
<dbReference type="GO" id="GO:0045259">
    <property type="term" value="C:proton-transporting ATP synthase complex"/>
    <property type="evidence" value="ECO:0007669"/>
    <property type="project" value="UniProtKB-KW"/>
</dbReference>
<evidence type="ECO:0000313" key="12">
    <source>
        <dbReference type="EMBL" id="SVA25104.1"/>
    </source>
</evidence>
<dbReference type="SUPFAM" id="SSF81336">
    <property type="entry name" value="F1F0 ATP synthase subunit A"/>
    <property type="match status" value="1"/>
</dbReference>
<evidence type="ECO:0000256" key="10">
    <source>
        <dbReference type="ARBA" id="ARBA00023310"/>
    </source>
</evidence>
<feature type="transmembrane region" description="Helical" evidence="11">
    <location>
        <begin position="165"/>
        <end position="181"/>
    </location>
</feature>
<keyword evidence="4" id="KW-0138">CF(0)</keyword>
<feature type="transmembrane region" description="Helical" evidence="11">
    <location>
        <begin position="43"/>
        <end position="62"/>
    </location>
</feature>
<comment type="subcellular location">
    <subcellularLocation>
        <location evidence="1">Membrane</location>
        <topology evidence="1">Multi-pass membrane protein</topology>
    </subcellularLocation>
</comment>
<evidence type="ECO:0000256" key="5">
    <source>
        <dbReference type="ARBA" id="ARBA00022692"/>
    </source>
</evidence>
<evidence type="ECO:0000256" key="2">
    <source>
        <dbReference type="ARBA" id="ARBA00006810"/>
    </source>
</evidence>
<evidence type="ECO:0000256" key="7">
    <source>
        <dbReference type="ARBA" id="ARBA00022989"/>
    </source>
</evidence>
<dbReference type="HAMAP" id="MF_01393">
    <property type="entry name" value="ATP_synth_a_bact"/>
    <property type="match status" value="1"/>
</dbReference>
<keyword evidence="5 11" id="KW-0812">Transmembrane</keyword>
<evidence type="ECO:0000256" key="9">
    <source>
        <dbReference type="ARBA" id="ARBA00023136"/>
    </source>
</evidence>
<evidence type="ECO:0000256" key="4">
    <source>
        <dbReference type="ARBA" id="ARBA00022547"/>
    </source>
</evidence>
<evidence type="ECO:0000256" key="1">
    <source>
        <dbReference type="ARBA" id="ARBA00004141"/>
    </source>
</evidence>
<dbReference type="InterPro" id="IPR023011">
    <property type="entry name" value="ATP_synth_F0_asu_AS"/>
</dbReference>
<evidence type="ECO:0000256" key="6">
    <source>
        <dbReference type="ARBA" id="ARBA00022781"/>
    </source>
</evidence>
<dbReference type="GO" id="GO:0042777">
    <property type="term" value="P:proton motive force-driven plasma membrane ATP synthesis"/>
    <property type="evidence" value="ECO:0007669"/>
    <property type="project" value="TreeGrafter"/>
</dbReference>
<dbReference type="EMBL" id="UINC01006040">
    <property type="protein sequence ID" value="SVA25104.1"/>
    <property type="molecule type" value="Genomic_DNA"/>
</dbReference>
<reference evidence="12" key="1">
    <citation type="submission" date="2018-05" db="EMBL/GenBank/DDBJ databases">
        <authorList>
            <person name="Lanie J.A."/>
            <person name="Ng W.-L."/>
            <person name="Kazmierczak K.M."/>
            <person name="Andrzejewski T.M."/>
            <person name="Davidsen T.M."/>
            <person name="Wayne K.J."/>
            <person name="Tettelin H."/>
            <person name="Glass J.I."/>
            <person name="Rusch D."/>
            <person name="Podicherti R."/>
            <person name="Tsui H.-C.T."/>
            <person name="Winkler M.E."/>
        </authorList>
    </citation>
    <scope>NUCLEOTIDE SEQUENCE</scope>
</reference>
<keyword evidence="7 11" id="KW-1133">Transmembrane helix</keyword>
<dbReference type="GO" id="GO:0005886">
    <property type="term" value="C:plasma membrane"/>
    <property type="evidence" value="ECO:0007669"/>
    <property type="project" value="TreeGrafter"/>
</dbReference>
<keyword evidence="6" id="KW-0375">Hydrogen ion transport</keyword>
<protein>
    <recommendedName>
        <fullName evidence="13">ATP synthase subunit a</fullName>
    </recommendedName>
</protein>
<proteinExistence type="inferred from homology"/>
<dbReference type="InterPro" id="IPR035908">
    <property type="entry name" value="F0_ATP_A_sf"/>
</dbReference>